<dbReference type="AlphaFoldDB" id="G4T4M2"/>
<evidence type="ECO:0000256" key="1">
    <source>
        <dbReference type="SAM" id="Phobius"/>
    </source>
</evidence>
<keyword evidence="1" id="KW-0472">Membrane</keyword>
<dbReference type="EMBL" id="FO082061">
    <property type="protein sequence ID" value="CCE25778.1"/>
    <property type="molecule type" value="Genomic_DNA"/>
</dbReference>
<keyword evidence="1" id="KW-1133">Transmembrane helix</keyword>
<feature type="transmembrane region" description="Helical" evidence="1">
    <location>
        <begin position="88"/>
        <end position="110"/>
    </location>
</feature>
<feature type="transmembrane region" description="Helical" evidence="1">
    <location>
        <begin position="131"/>
        <end position="151"/>
    </location>
</feature>
<accession>G4T4M2</accession>
<evidence type="ECO:0000313" key="3">
    <source>
        <dbReference type="Proteomes" id="UP000008315"/>
    </source>
</evidence>
<name>G4T4M2_META2</name>
<reference evidence="2 3" key="1">
    <citation type="journal article" date="2012" name="J. Bacteriol.">
        <title>Genome sequence of the haloalkaliphilic methanotrophic bacterium Methylomicrobium alcaliphilum 20Z.</title>
        <authorList>
            <person name="Vuilleumier S."/>
            <person name="Khmelenina V.N."/>
            <person name="Bringel F."/>
            <person name="Reshetnikov A.S."/>
            <person name="Lajus A."/>
            <person name="Mangenot S."/>
            <person name="Rouy Z."/>
            <person name="Op den Camp H.J."/>
            <person name="Jetten M.S."/>
            <person name="Dispirito A.A."/>
            <person name="Dunfield P."/>
            <person name="Klotz M.G."/>
            <person name="Semrau J.D."/>
            <person name="Stein L.Y."/>
            <person name="Barbe V."/>
            <person name="Medigue C."/>
            <person name="Trotsenko Y.A."/>
            <person name="Kalyuzhnaya M.G."/>
        </authorList>
    </citation>
    <scope>NUCLEOTIDE SEQUENCE [LARGE SCALE GENOMIC DNA]</scope>
    <source>
        <strain evidence="3">DSM 19304 / NCIMB 14124 / VKM B-2133 / 20Z</strain>
    </source>
</reference>
<sequence length="257" mass="28341">MQIEIQHSAFKAQRLSVEVAGAFHGPRLFLNGTMVKKQKRRYTVTTDAGTEITVQLKYNYLDPIPKVKIGEEVVNIASPLKWYEYTWIGIPFILIVTGGAIGGLCGGVAANASGRLFRSDRSSPSKYGFSALITLGAAIAYFSLTTIFYLLPPIADLSLDAELKKAVSAINKNGPMMADKFTRLDNALAGHKELTYFYTVLGLDDATIISKKDAIHKDVENNSRKNQDANKIIEAGVSMTYVYRNESGVELFRFSIK</sequence>
<dbReference type="HOGENOM" id="CLU_1081000_0_0_6"/>
<dbReference type="KEGG" id="mah:MEALZ_p0073"/>
<gene>
    <name evidence="2" type="ordered locus">MEALZ_p0073</name>
</gene>
<keyword evidence="1" id="KW-0812">Transmembrane</keyword>
<evidence type="ECO:0000313" key="2">
    <source>
        <dbReference type="EMBL" id="CCE25778.1"/>
    </source>
</evidence>
<protein>
    <submittedName>
        <fullName evidence="2">Uncharacterized protein</fullName>
    </submittedName>
</protein>
<dbReference type="Proteomes" id="UP000008315">
    <property type="component" value="Plasmid MEALZ_p"/>
</dbReference>
<keyword evidence="3" id="KW-1185">Reference proteome</keyword>
<proteinExistence type="predicted"/>
<dbReference type="RefSeq" id="WP_014133134.1">
    <property type="nucleotide sequence ID" value="NC_016108.1"/>
</dbReference>
<keyword evidence="2" id="KW-0614">Plasmid</keyword>
<geneLocation type="plasmid" evidence="2 3">
    <name>MEALZ_p</name>
</geneLocation>
<organism evidence="2 3">
    <name type="scientific">Methylotuvimicrobium alcaliphilum (strain DSM 19304 / NCIMB 14124 / VKM B-2133 / 20Z)</name>
    <name type="common">Methylomicrobium alcaliphilum</name>
    <dbReference type="NCBI Taxonomy" id="1091494"/>
    <lineage>
        <taxon>Bacteria</taxon>
        <taxon>Pseudomonadati</taxon>
        <taxon>Pseudomonadota</taxon>
        <taxon>Gammaproteobacteria</taxon>
        <taxon>Methylococcales</taxon>
        <taxon>Methylococcaceae</taxon>
        <taxon>Methylotuvimicrobium</taxon>
    </lineage>
</organism>